<keyword evidence="1" id="KW-0547">Nucleotide-binding</keyword>
<dbReference type="GO" id="GO:0004467">
    <property type="term" value="F:long-chain fatty acid-CoA ligase activity"/>
    <property type="evidence" value="ECO:0007669"/>
    <property type="project" value="TreeGrafter"/>
</dbReference>
<protein>
    <submittedName>
        <fullName evidence="3">ACSL6 protein</fullName>
    </submittedName>
</protein>
<dbReference type="PANTHER" id="PTHR43272:SF33">
    <property type="entry name" value="AMP-BINDING DOMAIN-CONTAINING PROTEIN-RELATED"/>
    <property type="match status" value="1"/>
</dbReference>
<dbReference type="GO" id="GO:0005524">
    <property type="term" value="F:ATP binding"/>
    <property type="evidence" value="ECO:0007669"/>
    <property type="project" value="UniProtKB-KW"/>
</dbReference>
<dbReference type="SUPFAM" id="SSF56801">
    <property type="entry name" value="Acetyl-CoA synthetase-like"/>
    <property type="match status" value="1"/>
</dbReference>
<evidence type="ECO:0000313" key="4">
    <source>
        <dbReference type="Proteomes" id="UP000649617"/>
    </source>
</evidence>
<evidence type="ECO:0000256" key="1">
    <source>
        <dbReference type="ARBA" id="ARBA00022741"/>
    </source>
</evidence>
<sequence length="284" mass="31635">MLNWRSSKVVQQWRRAVWRKTCQITWVGEQSNARKGVVDDGSLIEGRAVMQDVSEVIAASRGRKGEEHAVECAPGEDHAVEEGAPGEVDRPADVDLDDWLQFRSARREGTVITVINCTITADDDLAPGTVGAVLACNEIRLKDVPDMGYLRTDQVHKIGSKTIPCHGRGEICFKGLNIFQGYYKMPDKTAEAIDADGWFHSGDIGMWTPDGRLKIIDRKKNIFKLAQGEYVAPEKLENLNAVSPRSYPQGKFRNSSPDYARLVSIVVPDPEIAKAWAKEWGPRM</sequence>
<dbReference type="EMBL" id="CAJNIZ010045404">
    <property type="protein sequence ID" value="CAE7719170.1"/>
    <property type="molecule type" value="Genomic_DNA"/>
</dbReference>
<comment type="caution">
    <text evidence="3">The sequence shown here is derived from an EMBL/GenBank/DDBJ whole genome shotgun (WGS) entry which is preliminary data.</text>
</comment>
<evidence type="ECO:0000256" key="2">
    <source>
        <dbReference type="ARBA" id="ARBA00022840"/>
    </source>
</evidence>
<dbReference type="AlphaFoldDB" id="A0A812X550"/>
<dbReference type="GO" id="GO:0016020">
    <property type="term" value="C:membrane"/>
    <property type="evidence" value="ECO:0007669"/>
    <property type="project" value="TreeGrafter"/>
</dbReference>
<dbReference type="InterPro" id="IPR042099">
    <property type="entry name" value="ANL_N_sf"/>
</dbReference>
<evidence type="ECO:0000313" key="3">
    <source>
        <dbReference type="EMBL" id="CAE7719170.1"/>
    </source>
</evidence>
<accession>A0A812X550</accession>
<dbReference type="Proteomes" id="UP000649617">
    <property type="component" value="Unassembled WGS sequence"/>
</dbReference>
<gene>
    <name evidence="3" type="primary">ACSL6</name>
    <name evidence="3" type="ORF">SPIL2461_LOCUS20464</name>
</gene>
<dbReference type="PANTHER" id="PTHR43272">
    <property type="entry name" value="LONG-CHAIN-FATTY-ACID--COA LIGASE"/>
    <property type="match status" value="1"/>
</dbReference>
<organism evidence="3 4">
    <name type="scientific">Symbiodinium pilosum</name>
    <name type="common">Dinoflagellate</name>
    <dbReference type="NCBI Taxonomy" id="2952"/>
    <lineage>
        <taxon>Eukaryota</taxon>
        <taxon>Sar</taxon>
        <taxon>Alveolata</taxon>
        <taxon>Dinophyceae</taxon>
        <taxon>Suessiales</taxon>
        <taxon>Symbiodiniaceae</taxon>
        <taxon>Symbiodinium</taxon>
    </lineage>
</organism>
<name>A0A812X550_SYMPI</name>
<dbReference type="OrthoDB" id="1700726at2759"/>
<keyword evidence="4" id="KW-1185">Reference proteome</keyword>
<proteinExistence type="predicted"/>
<reference evidence="3" key="1">
    <citation type="submission" date="2021-02" db="EMBL/GenBank/DDBJ databases">
        <authorList>
            <person name="Dougan E. K."/>
            <person name="Rhodes N."/>
            <person name="Thang M."/>
            <person name="Chan C."/>
        </authorList>
    </citation>
    <scope>NUCLEOTIDE SEQUENCE</scope>
</reference>
<dbReference type="GO" id="GO:0005783">
    <property type="term" value="C:endoplasmic reticulum"/>
    <property type="evidence" value="ECO:0007669"/>
    <property type="project" value="TreeGrafter"/>
</dbReference>
<dbReference type="Gene3D" id="3.40.50.12780">
    <property type="entry name" value="N-terminal domain of ligase-like"/>
    <property type="match status" value="1"/>
</dbReference>
<keyword evidence="2" id="KW-0067">ATP-binding</keyword>